<name>A0A1X0DTB8_MYCHE</name>
<comment type="caution">
    <text evidence="1">The sequence shown here is derived from an EMBL/GenBank/DDBJ whole genome shotgun (WGS) entry which is preliminary data.</text>
</comment>
<dbReference type="InterPro" id="IPR035959">
    <property type="entry name" value="RutC-like_sf"/>
</dbReference>
<keyword evidence="2" id="KW-1185">Reference proteome</keyword>
<dbReference type="PANTHER" id="PTHR43857">
    <property type="entry name" value="BLR7761 PROTEIN"/>
    <property type="match status" value="1"/>
</dbReference>
<dbReference type="Gene3D" id="3.30.1330.40">
    <property type="entry name" value="RutC-like"/>
    <property type="match status" value="1"/>
</dbReference>
<dbReference type="STRING" id="53376.BST25_04105"/>
<dbReference type="SUPFAM" id="SSF55298">
    <property type="entry name" value="YjgF-like"/>
    <property type="match status" value="1"/>
</dbReference>
<dbReference type="Pfam" id="PF01042">
    <property type="entry name" value="Ribonuc_L-PSP"/>
    <property type="match status" value="1"/>
</dbReference>
<dbReference type="CDD" id="cd06154">
    <property type="entry name" value="YjgF_YER057c_UK114_like_6"/>
    <property type="match status" value="1"/>
</dbReference>
<dbReference type="AlphaFoldDB" id="A0A1X0DTB8"/>
<reference evidence="1 2" key="1">
    <citation type="submission" date="2017-02" db="EMBL/GenBank/DDBJ databases">
        <title>The new phylogeny of genus Mycobacterium.</title>
        <authorList>
            <person name="Tortoli E."/>
            <person name="Trovato A."/>
            <person name="Cirillo D.M."/>
        </authorList>
    </citation>
    <scope>NUCLEOTIDE SEQUENCE [LARGE SCALE GENOMIC DNA]</scope>
    <source>
        <strain evidence="1 2">DSM 44471</strain>
    </source>
</reference>
<proteinExistence type="predicted"/>
<accession>A0A1X0DTB8</accession>
<organism evidence="1 2">
    <name type="scientific">Mycobacterium heidelbergense</name>
    <dbReference type="NCBI Taxonomy" id="53376"/>
    <lineage>
        <taxon>Bacteria</taxon>
        <taxon>Bacillati</taxon>
        <taxon>Actinomycetota</taxon>
        <taxon>Actinomycetes</taxon>
        <taxon>Mycobacteriales</taxon>
        <taxon>Mycobacteriaceae</taxon>
        <taxon>Mycobacterium</taxon>
        <taxon>Mycobacterium simiae complex</taxon>
    </lineage>
</organism>
<dbReference type="PANTHER" id="PTHR43857:SF1">
    <property type="entry name" value="YJGH FAMILY PROTEIN"/>
    <property type="match status" value="1"/>
</dbReference>
<dbReference type="Proteomes" id="UP000192566">
    <property type="component" value="Unassembled WGS sequence"/>
</dbReference>
<protein>
    <submittedName>
        <fullName evidence="1">Uncharacterized protein</fullName>
    </submittedName>
</protein>
<dbReference type="OrthoDB" id="9799840at2"/>
<evidence type="ECO:0000313" key="1">
    <source>
        <dbReference type="EMBL" id="ORA75634.1"/>
    </source>
</evidence>
<dbReference type="EMBL" id="MVHR01000004">
    <property type="protein sequence ID" value="ORA75634.1"/>
    <property type="molecule type" value="Genomic_DNA"/>
</dbReference>
<dbReference type="RefSeq" id="WP_083072672.1">
    <property type="nucleotide sequence ID" value="NZ_AP022615.1"/>
</dbReference>
<sequence>MPANRTVVSSGSDFESAVGYSRAVRVGPHVSVAGTTGAGPAGDIAAQTRDALRRIEIALQQAGAALTDVVRTRIYVTDMSRWREVGAVHAQVFGEIRPAATMVEVSALIAPGLLVEIEADAYVGS</sequence>
<dbReference type="InterPro" id="IPR006175">
    <property type="entry name" value="YjgF/YER057c/UK114"/>
</dbReference>
<gene>
    <name evidence="1" type="ORF">BST25_04105</name>
</gene>
<evidence type="ECO:0000313" key="2">
    <source>
        <dbReference type="Proteomes" id="UP000192566"/>
    </source>
</evidence>